<dbReference type="RefSeq" id="WP_308453609.1">
    <property type="nucleotide sequence ID" value="NZ_JAJEQR010000022.1"/>
</dbReference>
<reference evidence="2" key="1">
    <citation type="submission" date="2021-10" db="EMBL/GenBank/DDBJ databases">
        <title>Anaerobic single-cell dispensing facilitates the cultivation of human gut bacteria.</title>
        <authorList>
            <person name="Afrizal A."/>
        </authorList>
    </citation>
    <scope>NUCLEOTIDE SEQUENCE</scope>
    <source>
        <strain evidence="2">CLA-AA-H215</strain>
    </source>
</reference>
<evidence type="ECO:0000313" key="2">
    <source>
        <dbReference type="EMBL" id="MCC2231074.1"/>
    </source>
</evidence>
<name>A0AAE3EA93_9FIRM</name>
<gene>
    <name evidence="2" type="ORF">LKD81_08695</name>
</gene>
<dbReference type="EMBL" id="JAJEQR010000022">
    <property type="protein sequence ID" value="MCC2231074.1"/>
    <property type="molecule type" value="Genomic_DNA"/>
</dbReference>
<dbReference type="Proteomes" id="UP001198182">
    <property type="component" value="Unassembled WGS sequence"/>
</dbReference>
<feature type="signal peptide" evidence="1">
    <location>
        <begin position="1"/>
        <end position="24"/>
    </location>
</feature>
<evidence type="ECO:0000313" key="3">
    <source>
        <dbReference type="Proteomes" id="UP001198182"/>
    </source>
</evidence>
<dbReference type="AlphaFoldDB" id="A0AAE3EA93"/>
<accession>A0AAE3EA93</accession>
<keyword evidence="1" id="KW-0732">Signal</keyword>
<feature type="chain" id="PRO_5041968758" evidence="1">
    <location>
        <begin position="25"/>
        <end position="169"/>
    </location>
</feature>
<keyword evidence="3" id="KW-1185">Reference proteome</keyword>
<comment type="caution">
    <text evidence="2">The sequence shown here is derived from an EMBL/GenBank/DDBJ whole genome shotgun (WGS) entry which is preliminary data.</text>
</comment>
<organism evidence="2 3">
    <name type="scientific">Hominifimenecus microfluidus</name>
    <dbReference type="NCBI Taxonomy" id="2885348"/>
    <lineage>
        <taxon>Bacteria</taxon>
        <taxon>Bacillati</taxon>
        <taxon>Bacillota</taxon>
        <taxon>Clostridia</taxon>
        <taxon>Lachnospirales</taxon>
        <taxon>Lachnospiraceae</taxon>
        <taxon>Hominifimenecus</taxon>
    </lineage>
</organism>
<evidence type="ECO:0000256" key="1">
    <source>
        <dbReference type="SAM" id="SignalP"/>
    </source>
</evidence>
<proteinExistence type="predicted"/>
<protein>
    <submittedName>
        <fullName evidence="2">Uncharacterized protein</fullName>
    </submittedName>
</protein>
<sequence>MNRKMIAILLSTCTCLAFPAASMAAETDTASSQSISVTLTAEPEYTITIPESVSMGNDGTTVNVTASDVKNLPEGKKISVTIAGTSAYRNQMVLEADTSPRTSIRYQIISEAGDTIQTNAATGETAVGKEVVSFTEDGSKQYQIIPVIAGSYKYDVAYTGSITFGIALQ</sequence>